<accession>A0ABT9P0M9</accession>
<evidence type="ECO:0000313" key="2">
    <source>
        <dbReference type="EMBL" id="MDP9826228.1"/>
    </source>
</evidence>
<comment type="caution">
    <text evidence="2">The sequence shown here is derived from an EMBL/GenBank/DDBJ whole genome shotgun (WGS) entry which is preliminary data.</text>
</comment>
<dbReference type="RefSeq" id="WP_307240824.1">
    <property type="nucleotide sequence ID" value="NZ_JAUSQZ010000001.1"/>
</dbReference>
<feature type="region of interest" description="Disordered" evidence="1">
    <location>
        <begin position="1"/>
        <end position="29"/>
    </location>
</feature>
<keyword evidence="3" id="KW-1185">Reference proteome</keyword>
<dbReference type="EMBL" id="JAUSQZ010000001">
    <property type="protein sequence ID" value="MDP9826228.1"/>
    <property type="molecule type" value="Genomic_DNA"/>
</dbReference>
<dbReference type="Proteomes" id="UP001235712">
    <property type="component" value="Unassembled WGS sequence"/>
</dbReference>
<protein>
    <submittedName>
        <fullName evidence="2">Uncharacterized protein</fullName>
    </submittedName>
</protein>
<sequence length="86" mass="9321">MTQMFASDNPQTVMPGAAPTPGTALHPGKGVRPIRCVGCSRDTLPRHDDGAPLCPRCSDVLASAALGRVPVELPRPGRWFWRRDED</sequence>
<name>A0ABT9P0M9_9ACTN</name>
<organism evidence="2 3">
    <name type="scientific">Kineosporia succinea</name>
    <dbReference type="NCBI Taxonomy" id="84632"/>
    <lineage>
        <taxon>Bacteria</taxon>
        <taxon>Bacillati</taxon>
        <taxon>Actinomycetota</taxon>
        <taxon>Actinomycetes</taxon>
        <taxon>Kineosporiales</taxon>
        <taxon>Kineosporiaceae</taxon>
        <taxon>Kineosporia</taxon>
    </lineage>
</organism>
<evidence type="ECO:0000256" key="1">
    <source>
        <dbReference type="SAM" id="MobiDB-lite"/>
    </source>
</evidence>
<reference evidence="2 3" key="1">
    <citation type="submission" date="2023-07" db="EMBL/GenBank/DDBJ databases">
        <title>Sequencing the genomes of 1000 actinobacteria strains.</title>
        <authorList>
            <person name="Klenk H.-P."/>
        </authorList>
    </citation>
    <scope>NUCLEOTIDE SEQUENCE [LARGE SCALE GENOMIC DNA]</scope>
    <source>
        <strain evidence="2 3">DSM 44388</strain>
    </source>
</reference>
<evidence type="ECO:0000313" key="3">
    <source>
        <dbReference type="Proteomes" id="UP001235712"/>
    </source>
</evidence>
<feature type="compositionally biased region" description="Polar residues" evidence="1">
    <location>
        <begin position="1"/>
        <end position="12"/>
    </location>
</feature>
<gene>
    <name evidence="2" type="ORF">J2S57_001977</name>
</gene>
<proteinExistence type="predicted"/>